<proteinExistence type="predicted"/>
<sequence>MGSKRRSSMFNRWKQQDRDEQLAGITEEEMIEYKEAFHLFDK</sequence>
<feature type="non-terminal residue" evidence="1">
    <location>
        <position position="42"/>
    </location>
</feature>
<name>A0A8J2M4R1_9BILA</name>
<reference evidence="1" key="1">
    <citation type="submission" date="2021-09" db="EMBL/GenBank/DDBJ databases">
        <authorList>
            <consortium name="Pathogen Informatics"/>
        </authorList>
    </citation>
    <scope>NUCLEOTIDE SEQUENCE</scope>
</reference>
<accession>A0A8J2M4R1</accession>
<organism evidence="1 2">
    <name type="scientific">Cercopithifilaria johnstoni</name>
    <dbReference type="NCBI Taxonomy" id="2874296"/>
    <lineage>
        <taxon>Eukaryota</taxon>
        <taxon>Metazoa</taxon>
        <taxon>Ecdysozoa</taxon>
        <taxon>Nematoda</taxon>
        <taxon>Chromadorea</taxon>
        <taxon>Rhabditida</taxon>
        <taxon>Spirurina</taxon>
        <taxon>Spiruromorpha</taxon>
        <taxon>Filarioidea</taxon>
        <taxon>Onchocercidae</taxon>
        <taxon>Cercopithifilaria</taxon>
    </lineage>
</organism>
<keyword evidence="2" id="KW-1185">Reference proteome</keyword>
<dbReference type="AlphaFoldDB" id="A0A8J2M4R1"/>
<evidence type="ECO:0000313" key="2">
    <source>
        <dbReference type="Proteomes" id="UP000746747"/>
    </source>
</evidence>
<evidence type="ECO:0000313" key="1">
    <source>
        <dbReference type="EMBL" id="CAG9539435.1"/>
    </source>
</evidence>
<gene>
    <name evidence="1" type="ORF">CJOHNSTONI_LOCUS9034</name>
</gene>
<dbReference type="Proteomes" id="UP000746747">
    <property type="component" value="Unassembled WGS sequence"/>
</dbReference>
<dbReference type="EMBL" id="CAKAEH010001790">
    <property type="protein sequence ID" value="CAG9539435.1"/>
    <property type="molecule type" value="Genomic_DNA"/>
</dbReference>
<protein>
    <submittedName>
        <fullName evidence="1">Uncharacterized protein</fullName>
    </submittedName>
</protein>
<comment type="caution">
    <text evidence="1">The sequence shown here is derived from an EMBL/GenBank/DDBJ whole genome shotgun (WGS) entry which is preliminary data.</text>
</comment>